<dbReference type="Proteomes" id="UP000570474">
    <property type="component" value="Unassembled WGS sequence"/>
</dbReference>
<protein>
    <submittedName>
        <fullName evidence="5">ATPase</fullName>
    </submittedName>
</protein>
<evidence type="ECO:0000313" key="5">
    <source>
        <dbReference type="EMBL" id="NLR63315.1"/>
    </source>
</evidence>
<dbReference type="InterPro" id="IPR005144">
    <property type="entry name" value="ATP-cone_dom"/>
</dbReference>
<dbReference type="Pfam" id="PF04471">
    <property type="entry name" value="Mrr_cat"/>
    <property type="match status" value="1"/>
</dbReference>
<name>A0A847RRF0_9BACT</name>
<dbReference type="PROSITE" id="PS51161">
    <property type="entry name" value="ATP_CONE"/>
    <property type="match status" value="1"/>
</dbReference>
<dbReference type="GO" id="GO:0004519">
    <property type="term" value="F:endonuclease activity"/>
    <property type="evidence" value="ECO:0007669"/>
    <property type="project" value="InterPro"/>
</dbReference>
<keyword evidence="2 3" id="KW-0067">ATP-binding</keyword>
<dbReference type="SUPFAM" id="SSF52980">
    <property type="entry name" value="Restriction endonuclease-like"/>
    <property type="match status" value="1"/>
</dbReference>
<dbReference type="GO" id="GO:0003677">
    <property type="term" value="F:DNA binding"/>
    <property type="evidence" value="ECO:0007669"/>
    <property type="project" value="InterPro"/>
</dbReference>
<feature type="domain" description="ATP-cone" evidence="4">
    <location>
        <begin position="8"/>
        <end position="89"/>
    </location>
</feature>
<evidence type="ECO:0000256" key="1">
    <source>
        <dbReference type="ARBA" id="ARBA00022741"/>
    </source>
</evidence>
<evidence type="ECO:0000256" key="2">
    <source>
        <dbReference type="ARBA" id="ARBA00022840"/>
    </source>
</evidence>
<dbReference type="AlphaFoldDB" id="A0A847RRF0"/>
<dbReference type="InterPro" id="IPR011335">
    <property type="entry name" value="Restrct_endonuc-II-like"/>
</dbReference>
<reference evidence="5 6" key="1">
    <citation type="submission" date="2020-04" db="EMBL/GenBank/DDBJ databases">
        <authorList>
            <person name="Yin C."/>
        </authorList>
    </citation>
    <scope>NUCLEOTIDE SEQUENCE [LARGE SCALE GENOMIC DNA]</scope>
    <source>
        <strain evidence="5 6">Ae27</strain>
    </source>
</reference>
<keyword evidence="6" id="KW-1185">Reference proteome</keyword>
<evidence type="ECO:0000259" key="4">
    <source>
        <dbReference type="PROSITE" id="PS51161"/>
    </source>
</evidence>
<evidence type="ECO:0000313" key="6">
    <source>
        <dbReference type="Proteomes" id="UP000570474"/>
    </source>
</evidence>
<sequence length="289" mass="33277">MATKQPSILVTKSDGTIVPFSVEKIRRSLKRSGAANETIEHIINELYKRLYPNISTRTIYKTAYDILKKSSRQVAGRYKLKRAIFELGPSGFPFEQYIAELFRQAGYSAITNRVMTGHCVTHEVDIYAVKDKKFCVIECKYHQLQGTHCDVKIPLYIQSRFKDIEWHMKETNDSQHQEYQGWLITNTRITPDATQYAACMGLNMLSWDYPADRGLKDVVDKTGLYPITCLSTLSRHEKYMLLEKGIVLCRSLTEKPDHLSGIGITGPRYFTVLTEAQHLCEHIVKMEWV</sequence>
<dbReference type="GO" id="GO:0005524">
    <property type="term" value="F:ATP binding"/>
    <property type="evidence" value="ECO:0007669"/>
    <property type="project" value="UniProtKB-UniRule"/>
</dbReference>
<gene>
    <name evidence="5" type="ORF">HGH92_03265</name>
</gene>
<dbReference type="Pfam" id="PF03477">
    <property type="entry name" value="ATP-cone"/>
    <property type="match status" value="1"/>
</dbReference>
<proteinExistence type="predicted"/>
<dbReference type="Gene3D" id="3.40.1350.10">
    <property type="match status" value="1"/>
</dbReference>
<dbReference type="GO" id="GO:0009307">
    <property type="term" value="P:DNA restriction-modification system"/>
    <property type="evidence" value="ECO:0007669"/>
    <property type="project" value="InterPro"/>
</dbReference>
<evidence type="ECO:0000256" key="3">
    <source>
        <dbReference type="PROSITE-ProRule" id="PRU00492"/>
    </source>
</evidence>
<accession>A0A847RRF0</accession>
<dbReference type="EMBL" id="JABAIA010000001">
    <property type="protein sequence ID" value="NLR63315.1"/>
    <property type="molecule type" value="Genomic_DNA"/>
</dbReference>
<organism evidence="5 6">
    <name type="scientific">Chitinophaga varians</name>
    <dbReference type="NCBI Taxonomy" id="2202339"/>
    <lineage>
        <taxon>Bacteria</taxon>
        <taxon>Pseudomonadati</taxon>
        <taxon>Bacteroidota</taxon>
        <taxon>Chitinophagia</taxon>
        <taxon>Chitinophagales</taxon>
        <taxon>Chitinophagaceae</taxon>
        <taxon>Chitinophaga</taxon>
    </lineage>
</organism>
<comment type="caution">
    <text evidence="5">The sequence shown here is derived from an EMBL/GenBank/DDBJ whole genome shotgun (WGS) entry which is preliminary data.</text>
</comment>
<dbReference type="InterPro" id="IPR011856">
    <property type="entry name" value="tRNA_endonuc-like_dom_sf"/>
</dbReference>
<dbReference type="CDD" id="cd22308">
    <property type="entry name" value="Af1548-like"/>
    <property type="match status" value="1"/>
</dbReference>
<dbReference type="InterPro" id="IPR007560">
    <property type="entry name" value="Restrct_endonuc_IV_Mrr"/>
</dbReference>
<keyword evidence="1 3" id="KW-0547">Nucleotide-binding</keyword>
<dbReference type="RefSeq" id="WP_168869318.1">
    <property type="nucleotide sequence ID" value="NZ_JABAIA010000001.1"/>
</dbReference>